<evidence type="ECO:0000256" key="2">
    <source>
        <dbReference type="ARBA" id="ARBA00022840"/>
    </source>
</evidence>
<sequence length="559" mass="65344">MDRRRRKTLPVVKTDYDIENNNDDNDHLEEQEEPQPPIPEQPPSPPHGHWVRLSEEDDTPHLFRHSVGLEEIPGVVTTVKPLSDNTERLDSKLAIIMVGLPARGKSYIVKKLRRYLNWLQFETRVFNVGNTRRVQKSADVEQSANFFDPDNKDMKRMRDEMAMNVLEQLIDWLKSGHKSSVAIHDATNSTVERRKLLIDRLQQEPNIKILLMESVCTDQKVLERNFRLKLLGPDYKDKDPRKALADFRSRVANYERAYVPLGDWEEYRDLQYCKMINVGKKVVAYNISGYLAGQCVFYLMNFNLSDRQIFVTRHGQSTDNVEDRIGGDASLTPLGKKFARALEKFISEQRKSFAMDLTKSKYEQEKKWEAYGLDPLDLSDTMAGQTANDIIHTKAKAISASQFTVWTSMLKRSTESANDFSTDDYDIKHIRYLNEINSGERERMTYDEIKQQYPDEFKARQENKLTYRYPGMGGESYIDVIHRLQPLIIELERMTQSCLIITHRVALRIILGYLLDWSREEMPHMLVPLHTVYELRPKPYGSQLKKWKYVEEQDTFVEF</sequence>
<dbReference type="SUPFAM" id="SSF52540">
    <property type="entry name" value="P-loop containing nucleoside triphosphate hydrolases"/>
    <property type="match status" value="1"/>
</dbReference>
<name>A0A163IT85_ABSGL</name>
<proteinExistence type="predicted"/>
<dbReference type="AlphaFoldDB" id="A0A163IT85"/>
<dbReference type="GO" id="GO:0005524">
    <property type="term" value="F:ATP binding"/>
    <property type="evidence" value="ECO:0007669"/>
    <property type="project" value="UniProtKB-KW"/>
</dbReference>
<feature type="compositionally biased region" description="Acidic residues" evidence="3">
    <location>
        <begin position="17"/>
        <end position="33"/>
    </location>
</feature>
<evidence type="ECO:0000256" key="1">
    <source>
        <dbReference type="ARBA" id="ARBA00022741"/>
    </source>
</evidence>
<dbReference type="OrthoDB" id="267323at2759"/>
<dbReference type="InterPro" id="IPR013079">
    <property type="entry name" value="6Phosfructo_kin"/>
</dbReference>
<dbReference type="InterPro" id="IPR003094">
    <property type="entry name" value="6Pfruct_kin"/>
</dbReference>
<dbReference type="FunFam" id="3.40.50.300:FF:000644">
    <property type="entry name" value="GpmB, Fructose-2,6-bisphosphatase"/>
    <property type="match status" value="1"/>
</dbReference>
<organism evidence="5">
    <name type="scientific">Absidia glauca</name>
    <name type="common">Pin mould</name>
    <dbReference type="NCBI Taxonomy" id="4829"/>
    <lineage>
        <taxon>Eukaryota</taxon>
        <taxon>Fungi</taxon>
        <taxon>Fungi incertae sedis</taxon>
        <taxon>Mucoromycota</taxon>
        <taxon>Mucoromycotina</taxon>
        <taxon>Mucoromycetes</taxon>
        <taxon>Mucorales</taxon>
        <taxon>Cunninghamellaceae</taxon>
        <taxon>Absidia</taxon>
    </lineage>
</organism>
<keyword evidence="6" id="KW-1185">Reference proteome</keyword>
<evidence type="ECO:0000313" key="6">
    <source>
        <dbReference type="Proteomes" id="UP000078561"/>
    </source>
</evidence>
<dbReference type="PIRSF" id="PIRSF000709">
    <property type="entry name" value="6PFK_2-Ptase"/>
    <property type="match status" value="1"/>
</dbReference>
<evidence type="ECO:0000313" key="5">
    <source>
        <dbReference type="EMBL" id="SAL95192.1"/>
    </source>
</evidence>
<dbReference type="PANTHER" id="PTHR10606:SF32">
    <property type="entry name" value="6-PHOSPHOFRUCTO-2-KINASE 1"/>
    <property type="match status" value="1"/>
</dbReference>
<dbReference type="STRING" id="4829.A0A163IT85"/>
<feature type="compositionally biased region" description="Pro residues" evidence="3">
    <location>
        <begin position="34"/>
        <end position="46"/>
    </location>
</feature>
<dbReference type="PANTHER" id="PTHR10606">
    <property type="entry name" value="6-PHOSPHOFRUCTO-2-KINASE/FRUCTOSE-2,6-BISPHOSPHATASE"/>
    <property type="match status" value="1"/>
</dbReference>
<dbReference type="InterPro" id="IPR027417">
    <property type="entry name" value="P-loop_NTPase"/>
</dbReference>
<dbReference type="SMART" id="SM00855">
    <property type="entry name" value="PGAM"/>
    <property type="match status" value="1"/>
</dbReference>
<dbReference type="Gene3D" id="3.40.50.300">
    <property type="entry name" value="P-loop containing nucleotide triphosphate hydrolases"/>
    <property type="match status" value="1"/>
</dbReference>
<accession>A0A163IT85</accession>
<dbReference type="InterPro" id="IPR029033">
    <property type="entry name" value="His_PPase_superfam"/>
</dbReference>
<evidence type="ECO:0000259" key="4">
    <source>
        <dbReference type="Pfam" id="PF01591"/>
    </source>
</evidence>
<dbReference type="Proteomes" id="UP000078561">
    <property type="component" value="Unassembled WGS sequence"/>
</dbReference>
<evidence type="ECO:0000256" key="3">
    <source>
        <dbReference type="SAM" id="MobiDB-lite"/>
    </source>
</evidence>
<dbReference type="GO" id="GO:0005829">
    <property type="term" value="C:cytosol"/>
    <property type="evidence" value="ECO:0007669"/>
    <property type="project" value="TreeGrafter"/>
</dbReference>
<reference evidence="5" key="1">
    <citation type="submission" date="2016-04" db="EMBL/GenBank/DDBJ databases">
        <authorList>
            <person name="Evans L.H."/>
            <person name="Alamgir A."/>
            <person name="Owens N."/>
            <person name="Weber N.D."/>
            <person name="Virtaneva K."/>
            <person name="Barbian K."/>
            <person name="Babar A."/>
            <person name="Rosenke K."/>
        </authorList>
    </citation>
    <scope>NUCLEOTIDE SEQUENCE [LARGE SCALE GENOMIC DNA]</scope>
    <source>
        <strain evidence="5">CBS 101.48</strain>
    </source>
</reference>
<dbReference type="GO" id="GO:0006003">
    <property type="term" value="P:fructose 2,6-bisphosphate metabolic process"/>
    <property type="evidence" value="ECO:0007669"/>
    <property type="project" value="InterPro"/>
</dbReference>
<dbReference type="Gene3D" id="3.40.50.1240">
    <property type="entry name" value="Phosphoglycerate mutase-like"/>
    <property type="match status" value="1"/>
</dbReference>
<keyword evidence="2" id="KW-0067">ATP-binding</keyword>
<dbReference type="Pfam" id="PF01591">
    <property type="entry name" value="6PF2K"/>
    <property type="match status" value="1"/>
</dbReference>
<dbReference type="FunCoup" id="A0A163IT85">
    <property type="interactions" value="448"/>
</dbReference>
<dbReference type="PRINTS" id="PR00991">
    <property type="entry name" value="6PFRUCTKNASE"/>
</dbReference>
<feature type="domain" description="6-phosphofructo-2-kinase" evidence="4">
    <location>
        <begin position="88"/>
        <end position="305"/>
    </location>
</feature>
<feature type="region of interest" description="Disordered" evidence="3">
    <location>
        <begin position="1"/>
        <end position="53"/>
    </location>
</feature>
<dbReference type="GO" id="GO:0003873">
    <property type="term" value="F:6-phosphofructo-2-kinase activity"/>
    <property type="evidence" value="ECO:0007669"/>
    <property type="project" value="InterPro"/>
</dbReference>
<dbReference type="InParanoid" id="A0A163IT85"/>
<keyword evidence="1" id="KW-0547">Nucleotide-binding</keyword>
<dbReference type="Pfam" id="PF00300">
    <property type="entry name" value="His_Phos_1"/>
    <property type="match status" value="1"/>
</dbReference>
<protein>
    <recommendedName>
        <fullName evidence="4">6-phosphofructo-2-kinase domain-containing protein</fullName>
    </recommendedName>
</protein>
<dbReference type="InterPro" id="IPR013078">
    <property type="entry name" value="His_Pase_superF_clade-1"/>
</dbReference>
<dbReference type="CDD" id="cd07067">
    <property type="entry name" value="HP_PGM_like"/>
    <property type="match status" value="1"/>
</dbReference>
<dbReference type="GO" id="GO:0006000">
    <property type="term" value="P:fructose metabolic process"/>
    <property type="evidence" value="ECO:0007669"/>
    <property type="project" value="InterPro"/>
</dbReference>
<dbReference type="InterPro" id="IPR001345">
    <property type="entry name" value="PG/BPGM_mutase_AS"/>
</dbReference>
<gene>
    <name evidence="5" type="primary">ABSGL_00510.1 scaffold 832</name>
</gene>
<dbReference type="SUPFAM" id="SSF53254">
    <property type="entry name" value="Phosphoglycerate mutase-like"/>
    <property type="match status" value="1"/>
</dbReference>
<dbReference type="OMA" id="HAYRYNE"/>
<dbReference type="PROSITE" id="PS00175">
    <property type="entry name" value="PG_MUTASE"/>
    <property type="match status" value="1"/>
</dbReference>
<dbReference type="EMBL" id="LT550270">
    <property type="protein sequence ID" value="SAL95192.1"/>
    <property type="molecule type" value="Genomic_DNA"/>
</dbReference>